<dbReference type="InterPro" id="IPR027363">
    <property type="entry name" value="M1Pi_N"/>
</dbReference>
<proteinExistence type="inferred from homology"/>
<comment type="caution">
    <text evidence="3">The sequence shown here is derived from an EMBL/GenBank/DDBJ whole genome shotgun (WGS) entry which is preliminary data.</text>
</comment>
<dbReference type="Gene3D" id="3.40.50.10470">
    <property type="entry name" value="Translation initiation factor eif-2b, domain 2"/>
    <property type="match status" value="1"/>
</dbReference>
<dbReference type="AlphaFoldDB" id="A0A0G0K3A7"/>
<evidence type="ECO:0000313" key="4">
    <source>
        <dbReference type="Proteomes" id="UP000034852"/>
    </source>
</evidence>
<gene>
    <name evidence="3" type="ORF">US52_C0036G0009</name>
</gene>
<evidence type="ECO:0000313" key="3">
    <source>
        <dbReference type="EMBL" id="KKQ35091.1"/>
    </source>
</evidence>
<accession>A0A0G0K3A7</accession>
<dbReference type="GO" id="GO:0046523">
    <property type="term" value="F:S-methyl-5-thioribose-1-phosphate isomerase activity"/>
    <property type="evidence" value="ECO:0007669"/>
    <property type="project" value="TreeGrafter"/>
</dbReference>
<sequence length="309" mass="34151">MQEKEQDNKVIREQIQKLEEDIGSVEVQGATNVALATLEGMRLAAQLKTENLLEEVETVGYSLSHTRDNEPLARNAVRFVLSSIKGNNVLAEILSSIEEFKVILDQAKSKIKEYAVEELDQYEVILTHCHSSTSTQALIALARRKPSLKIVATETRPLYQGRRTAKELVKAGVDVTMIVDSASASFIVDDRYLPVGAVVIGCDEIHKGGAVVNKVGSYQIALAAKQGNDKLYVLTTLLKLDPKTQEALPSIEMRPAREVWEQAPEDLNIINPAFEIIPAKLVTGYITEAGVLSANELEKALYEKYSWTD</sequence>
<dbReference type="GO" id="GO:0019509">
    <property type="term" value="P:L-methionine salvage from methylthioadenosine"/>
    <property type="evidence" value="ECO:0007669"/>
    <property type="project" value="TreeGrafter"/>
</dbReference>
<dbReference type="PANTHER" id="PTHR43475:SF1">
    <property type="entry name" value="METHYLTHIORIBOSE-1-PHOSPHATE ISOMERASE"/>
    <property type="match status" value="1"/>
</dbReference>
<dbReference type="Proteomes" id="UP000034852">
    <property type="component" value="Unassembled WGS sequence"/>
</dbReference>
<dbReference type="InterPro" id="IPR000649">
    <property type="entry name" value="IF-2B-related"/>
</dbReference>
<protein>
    <submittedName>
        <fullName evidence="3">Ribose 1,5-bisphosphate isomerase</fullName>
    </submittedName>
</protein>
<dbReference type="SUPFAM" id="SSF100950">
    <property type="entry name" value="NagB/RpiA/CoA transferase-like"/>
    <property type="match status" value="1"/>
</dbReference>
<dbReference type="Pfam" id="PF01008">
    <property type="entry name" value="IF-2B"/>
    <property type="match status" value="1"/>
</dbReference>
<dbReference type="InterPro" id="IPR037171">
    <property type="entry name" value="NagB/RpiA_transferase-like"/>
</dbReference>
<feature type="coiled-coil region" evidence="2">
    <location>
        <begin position="1"/>
        <end position="28"/>
    </location>
</feature>
<dbReference type="Gene3D" id="1.20.120.420">
    <property type="entry name" value="translation initiation factor eif-2b, domain 1"/>
    <property type="match status" value="1"/>
</dbReference>
<comment type="similarity">
    <text evidence="1">Belongs to the eIF-2B alpha/beta/delta subunits family.</text>
</comment>
<keyword evidence="3" id="KW-0413">Isomerase</keyword>
<name>A0A0G0K3A7_9BACT</name>
<dbReference type="InterPro" id="IPR042529">
    <property type="entry name" value="IF_2B-like_C"/>
</dbReference>
<reference evidence="3 4" key="1">
    <citation type="journal article" date="2015" name="Nature">
        <title>rRNA introns, odd ribosomes, and small enigmatic genomes across a large radiation of phyla.</title>
        <authorList>
            <person name="Brown C.T."/>
            <person name="Hug L.A."/>
            <person name="Thomas B.C."/>
            <person name="Sharon I."/>
            <person name="Castelle C.J."/>
            <person name="Singh A."/>
            <person name="Wilkins M.J."/>
            <person name="Williams K.H."/>
            <person name="Banfield J.F."/>
        </authorList>
    </citation>
    <scope>NUCLEOTIDE SEQUENCE [LARGE SCALE GENOMIC DNA]</scope>
</reference>
<keyword evidence="2" id="KW-0175">Coiled coil</keyword>
<evidence type="ECO:0000256" key="2">
    <source>
        <dbReference type="SAM" id="Coils"/>
    </source>
</evidence>
<evidence type="ECO:0000256" key="1">
    <source>
        <dbReference type="RuleBase" id="RU003814"/>
    </source>
</evidence>
<dbReference type="PANTHER" id="PTHR43475">
    <property type="entry name" value="METHYLTHIORIBOSE-1-PHOSPHATE ISOMERASE"/>
    <property type="match status" value="1"/>
</dbReference>
<dbReference type="EMBL" id="LBTH01000036">
    <property type="protein sequence ID" value="KKQ35091.1"/>
    <property type="molecule type" value="Genomic_DNA"/>
</dbReference>
<organism evidence="3 4">
    <name type="scientific">candidate division WS6 bacterium GW2011_GWA2_37_6</name>
    <dbReference type="NCBI Taxonomy" id="1619087"/>
    <lineage>
        <taxon>Bacteria</taxon>
        <taxon>Candidatus Dojkabacteria</taxon>
    </lineage>
</organism>